<feature type="domain" description="Metallo-beta-lactamase" evidence="2">
    <location>
        <begin position="9"/>
        <end position="214"/>
    </location>
</feature>
<comment type="caution">
    <text evidence="3">The sequence shown here is derived from an EMBL/GenBank/DDBJ whole genome shotgun (WGS) entry which is preliminary data.</text>
</comment>
<keyword evidence="4" id="KW-1185">Reference proteome</keyword>
<dbReference type="Proteomes" id="UP000239549">
    <property type="component" value="Unassembled WGS sequence"/>
</dbReference>
<dbReference type="AlphaFoldDB" id="A0A2L2XET6"/>
<dbReference type="PANTHER" id="PTHR43546:SF9">
    <property type="entry name" value="L-ASCORBATE-6-PHOSPHATE LACTONASE ULAG-RELATED"/>
    <property type="match status" value="1"/>
</dbReference>
<evidence type="ECO:0000256" key="1">
    <source>
        <dbReference type="ARBA" id="ARBA00022801"/>
    </source>
</evidence>
<dbReference type="PANTHER" id="PTHR43546">
    <property type="entry name" value="UPF0173 METAL-DEPENDENT HYDROLASE MJ1163-RELATED"/>
    <property type="match status" value="1"/>
</dbReference>
<keyword evidence="1" id="KW-0378">Hydrolase</keyword>
<dbReference type="InterPro" id="IPR036866">
    <property type="entry name" value="RibonucZ/Hydroxyglut_hydro"/>
</dbReference>
<evidence type="ECO:0000313" key="4">
    <source>
        <dbReference type="Proteomes" id="UP000239549"/>
    </source>
</evidence>
<dbReference type="SMART" id="SM00849">
    <property type="entry name" value="Lactamase_B"/>
    <property type="match status" value="1"/>
</dbReference>
<protein>
    <recommendedName>
        <fullName evidence="2">Metallo-beta-lactamase domain-containing protein</fullName>
    </recommendedName>
</protein>
<dbReference type="InterPro" id="IPR001279">
    <property type="entry name" value="Metallo-B-lactamas"/>
</dbReference>
<dbReference type="GO" id="GO:0016787">
    <property type="term" value="F:hydrolase activity"/>
    <property type="evidence" value="ECO:0007669"/>
    <property type="project" value="UniProtKB-KW"/>
</dbReference>
<evidence type="ECO:0000313" key="3">
    <source>
        <dbReference type="EMBL" id="GBF34857.1"/>
    </source>
</evidence>
<sequence>MKMKIKLIRHATMRVTVGGANILVDPMLSPAGAMGPVADSPRQRPNPLVPLPVPAESLLNVDAVLLTHTHRDHFDDAAAKMLPKSIPVLCQPADGEKIASLGFTRVLPVDSALTWRELTVIRTGGQHGSGEIGRKMGAVSGYVLQHRGESLLYIAGDTIWCREVSEALDRYSPKVAVLYAGAARFLTGGPIIMDAGDVVKVCRQAAGTKVVAVHLEAFNHCLLTRNDLRRRLETENLGERVLIPGDGEELIFQPE</sequence>
<dbReference type="InterPro" id="IPR050114">
    <property type="entry name" value="UPF0173_UPF0282_UlaG_hydrolase"/>
</dbReference>
<evidence type="ECO:0000259" key="2">
    <source>
        <dbReference type="SMART" id="SM00849"/>
    </source>
</evidence>
<proteinExistence type="predicted"/>
<dbReference type="SUPFAM" id="SSF56281">
    <property type="entry name" value="Metallo-hydrolase/oxidoreductase"/>
    <property type="match status" value="1"/>
</dbReference>
<reference evidence="4" key="1">
    <citation type="submission" date="2018-02" db="EMBL/GenBank/DDBJ databases">
        <title>Genome sequence of Desulfocucumis palustris strain NAW-5.</title>
        <authorList>
            <person name="Watanabe M."/>
            <person name="Kojima H."/>
            <person name="Fukui M."/>
        </authorList>
    </citation>
    <scope>NUCLEOTIDE SEQUENCE [LARGE SCALE GENOMIC DNA]</scope>
    <source>
        <strain evidence="4">NAW-5</strain>
    </source>
</reference>
<gene>
    <name evidence="3" type="ORF">DCCM_3977</name>
</gene>
<name>A0A2L2XET6_9FIRM</name>
<organism evidence="3 4">
    <name type="scientific">Desulfocucumis palustris</name>
    <dbReference type="NCBI Taxonomy" id="1898651"/>
    <lineage>
        <taxon>Bacteria</taxon>
        <taxon>Bacillati</taxon>
        <taxon>Bacillota</taxon>
        <taxon>Clostridia</taxon>
        <taxon>Eubacteriales</taxon>
        <taxon>Desulfocucumaceae</taxon>
        <taxon>Desulfocucumis</taxon>
    </lineage>
</organism>
<dbReference type="EMBL" id="BFAV01000152">
    <property type="protein sequence ID" value="GBF34857.1"/>
    <property type="molecule type" value="Genomic_DNA"/>
</dbReference>
<accession>A0A2L2XET6</accession>
<dbReference type="Pfam" id="PF12706">
    <property type="entry name" value="Lactamase_B_2"/>
    <property type="match status" value="1"/>
</dbReference>
<dbReference type="Gene3D" id="3.60.15.10">
    <property type="entry name" value="Ribonuclease Z/Hydroxyacylglutathione hydrolase-like"/>
    <property type="match status" value="1"/>
</dbReference>